<feature type="compositionally biased region" description="Polar residues" evidence="1">
    <location>
        <begin position="432"/>
        <end position="446"/>
    </location>
</feature>
<name>A0ABQ9XFX5_9EUKA</name>
<comment type="caution">
    <text evidence="2">The sequence shown here is derived from an EMBL/GenBank/DDBJ whole genome shotgun (WGS) entry which is preliminary data.</text>
</comment>
<evidence type="ECO:0000313" key="2">
    <source>
        <dbReference type="EMBL" id="KAK2949166.1"/>
    </source>
</evidence>
<feature type="region of interest" description="Disordered" evidence="1">
    <location>
        <begin position="131"/>
        <end position="150"/>
    </location>
</feature>
<accession>A0ABQ9XFX5</accession>
<proteinExistence type="predicted"/>
<sequence length="1512" mass="170564">MQPLDSYLFRSSAYSLFGHIIVNSLIFAKSKMLGETKRCPSFLNVVTGTPGMGKSASRYPFITLLMSSGVKKVTTQKKGEGTFVLVKCDTKETGTVKIKTEVNGHSIEFDTPSYLYTYKVVFFDPVERSDDKNREQTYTPTKYKVDPKPSKIPPDRVLGEISVPSVEYFPYFVRLMMGTDSERFDRTQLEMDTIIAEPSILVHGSHLAEGSILFKNQWKTVDGPFTAQERIVLRKGSDLSEGSYLFQNSTDPDQFIDESGEILISVPTQADQVFPTPGLTKFDQIVEAESFFNEGSRVKYRAFSTPPRPHHRTRKIERNCVIEAGSVLKKGSIIAAQSTLSYYSIQNYLKDTSWHVIDDLHISVTNSLNPDDFHLLLSSPKGSRWKQVTETEKTRTHIIIEYVFPKYTPQEEAAFLNTMNPPSKGEIKPTGGTVSKTQNGPTVKPKSSIQRGVEIFSFIPRFVMDSKFSTNALSCIAEAPKTSIPQQKKDIFAPDVSHKLIHFSCPQFDCTNWHTEFATDMAKRHILREFGVQAKMNYVNFLLTVKNHSDHSQEKGAAFHTFVSDAIAQGFIIYQPKYALSQLAIQKPVDLQTVPIQLPPTLGETYVILRGPSNMKSAELPDLKTINSNNIPDYNKQYDCLFENCMKKSYITSRELAMGDGETGASQDIPPPNTPLQDVPRGLKCFTFYLNPLGANNVGFDSIILFFQVYDIQGQLTIHKLSVMFIQSTLSAKHALCNSGPNLMFLWLCLLSKVYDLSSGQIYPYLFYVRPPLNVKLNYGFGASTAFFMDPSNIWEMSYDPDVECVSKIKNKGRLMVNCIDPLPVNRDPYHFRCYFCGLILEEMFVDHDCQYIETKITDESSTESVWTIASSDVNIGMFDHSAPVEGAPLEEIQAKFVFNLRSTTPGGGNGPSRDQKQVFALTLQYSNKGYLPNISKGPGTFDVMDVTMVPFNQPMKLCHPPAVVELTQTARGSVCTVHPTQPLPHFFSLVPPISKDSVEKQPIGNRPQFEFGLAADASKPDDSADMPALDVVDPKSHLYATIQMIQLWLNGYQITFSETGEIVPGQKVARNRDIDDLDLWVNANIPVCPMHVPMSYFGRLPVFVKETRCFTQFDIKSLLLPPDQPPSQNPSDSPPSQNPSDLHPSSQSMFEDYIENGKPLPPTEVIRLLKMKTAKTPLISADVAPLSAQIPHLQSVNEYDLQLLISLVNGSQNRILEELRNCCKYLDSPSKIPEDKRTLSEMKLILRNGFSAAHQRLEPLLNCLTEDDRTFFNFEKDSFEFKCLENDALLPRSRQDLLIPWVMENATGRAQLLLQDYHPSEPLQHHERWLLIAAMMVRTPISESDKAIFDSTIQKISNDTSKNALESFVNQYSDQISQNDPTSWTQTLNNIREKGFLEESDIAFLQNLFSTPPPELGNTRDLIDEIKHCSAHSRDKEMLISLVCGFPRLSEDLRQEIEPTIPPLTDSDKQYFNKKIEDSKDHTDENKLYLKTFVNEVTSFCCAAKFIAYSY</sequence>
<organism evidence="2 3">
    <name type="scientific">Blattamonas nauphoetae</name>
    <dbReference type="NCBI Taxonomy" id="2049346"/>
    <lineage>
        <taxon>Eukaryota</taxon>
        <taxon>Metamonada</taxon>
        <taxon>Preaxostyla</taxon>
        <taxon>Oxymonadida</taxon>
        <taxon>Blattamonas</taxon>
    </lineage>
</organism>
<feature type="region of interest" description="Disordered" evidence="1">
    <location>
        <begin position="1122"/>
        <end position="1148"/>
    </location>
</feature>
<reference evidence="2 3" key="1">
    <citation type="journal article" date="2022" name="bioRxiv">
        <title>Genomics of Preaxostyla Flagellates Illuminates Evolutionary Transitions and the Path Towards Mitochondrial Loss.</title>
        <authorList>
            <person name="Novak L.V.F."/>
            <person name="Treitli S.C."/>
            <person name="Pyrih J."/>
            <person name="Halakuc P."/>
            <person name="Pipaliya S.V."/>
            <person name="Vacek V."/>
            <person name="Brzon O."/>
            <person name="Soukal P."/>
            <person name="Eme L."/>
            <person name="Dacks J.B."/>
            <person name="Karnkowska A."/>
            <person name="Elias M."/>
            <person name="Hampl V."/>
        </authorList>
    </citation>
    <scope>NUCLEOTIDE SEQUENCE [LARGE SCALE GENOMIC DNA]</scope>
    <source>
        <strain evidence="2">NAU3</strain>
        <tissue evidence="2">Gut</tissue>
    </source>
</reference>
<keyword evidence="3" id="KW-1185">Reference proteome</keyword>
<feature type="compositionally biased region" description="Pro residues" evidence="1">
    <location>
        <begin position="1123"/>
        <end position="1138"/>
    </location>
</feature>
<protein>
    <submittedName>
        <fullName evidence="2">Uncharacterized protein</fullName>
    </submittedName>
</protein>
<evidence type="ECO:0000256" key="1">
    <source>
        <dbReference type="SAM" id="MobiDB-lite"/>
    </source>
</evidence>
<feature type="region of interest" description="Disordered" evidence="1">
    <location>
        <begin position="424"/>
        <end position="446"/>
    </location>
</feature>
<dbReference type="Proteomes" id="UP001281761">
    <property type="component" value="Unassembled WGS sequence"/>
</dbReference>
<gene>
    <name evidence="2" type="ORF">BLNAU_15892</name>
</gene>
<evidence type="ECO:0000313" key="3">
    <source>
        <dbReference type="Proteomes" id="UP001281761"/>
    </source>
</evidence>
<dbReference type="EMBL" id="JARBJD010000161">
    <property type="protein sequence ID" value="KAK2949166.1"/>
    <property type="molecule type" value="Genomic_DNA"/>
</dbReference>